<comment type="caution">
    <text evidence="1">The sequence shown here is derived from an EMBL/GenBank/DDBJ whole genome shotgun (WGS) entry which is preliminary data.</text>
</comment>
<gene>
    <name evidence="1" type="ORF">QX249_10360</name>
</gene>
<dbReference type="Proteomes" id="UP001253193">
    <property type="component" value="Unassembled WGS sequence"/>
</dbReference>
<protein>
    <submittedName>
        <fullName evidence="1">Uncharacterized protein</fullName>
    </submittedName>
</protein>
<reference evidence="1" key="1">
    <citation type="submission" date="2023-06" db="EMBL/GenBank/DDBJ databases">
        <title>Genomic Diversity of Vibrio spp. and Metagenomic Analysis of Pathogens in Florida Gulf Coastal Waters Following Hurricane Ian.</title>
        <authorList>
            <person name="Brumfield K.D."/>
        </authorList>
    </citation>
    <scope>NUCLEOTIDE SEQUENCE</scope>
    <source>
        <strain evidence="1">WBS2B-138</strain>
    </source>
</reference>
<dbReference type="EMBL" id="JAUHGG010000003">
    <property type="protein sequence ID" value="MDS1821062.1"/>
    <property type="molecule type" value="Genomic_DNA"/>
</dbReference>
<dbReference type="RefSeq" id="WP_311019871.1">
    <property type="nucleotide sequence ID" value="NZ_JAUHGG010000003.1"/>
</dbReference>
<name>A0AAW8PYQ0_VIBPH</name>
<evidence type="ECO:0000313" key="1">
    <source>
        <dbReference type="EMBL" id="MDS1821062.1"/>
    </source>
</evidence>
<sequence>MNKQKILSEADPLAYYWSPVVCHYFCKNFFNTKARTVMVEKSERHELIRLIDIQAELEGKQAVEVCHRCETPVDFDIDKSLKPRYTAYCPNHDEDLMSFEIKTILMPLNNPETHN</sequence>
<accession>A0AAW8PYQ0</accession>
<dbReference type="AlphaFoldDB" id="A0AAW8PYQ0"/>
<organism evidence="1 2">
    <name type="scientific">Vibrio parahaemolyticus</name>
    <dbReference type="NCBI Taxonomy" id="670"/>
    <lineage>
        <taxon>Bacteria</taxon>
        <taxon>Pseudomonadati</taxon>
        <taxon>Pseudomonadota</taxon>
        <taxon>Gammaproteobacteria</taxon>
        <taxon>Vibrionales</taxon>
        <taxon>Vibrionaceae</taxon>
        <taxon>Vibrio</taxon>
    </lineage>
</organism>
<proteinExistence type="predicted"/>
<evidence type="ECO:0000313" key="2">
    <source>
        <dbReference type="Proteomes" id="UP001253193"/>
    </source>
</evidence>